<feature type="region of interest" description="Disordered" evidence="14">
    <location>
        <begin position="1654"/>
        <end position="1684"/>
    </location>
</feature>
<keyword evidence="4 12" id="KW-0808">Transferase</keyword>
<dbReference type="InterPro" id="IPR007083">
    <property type="entry name" value="RNA_pol_Rpb1_4"/>
</dbReference>
<dbReference type="Gene3D" id="3.30.1490.180">
    <property type="entry name" value="RNA polymerase ii"/>
    <property type="match status" value="1"/>
</dbReference>
<dbReference type="Proteomes" id="UP001161247">
    <property type="component" value="Chromosome 2"/>
</dbReference>
<dbReference type="InterPro" id="IPR007066">
    <property type="entry name" value="RNA_pol_Rpb1_3"/>
</dbReference>
<feature type="compositionally biased region" description="Acidic residues" evidence="14">
    <location>
        <begin position="1608"/>
        <end position="1625"/>
    </location>
</feature>
<dbReference type="CDD" id="cd01435">
    <property type="entry name" value="RNAP_I_RPA1_N"/>
    <property type="match status" value="1"/>
</dbReference>
<evidence type="ECO:0000256" key="4">
    <source>
        <dbReference type="ARBA" id="ARBA00022679"/>
    </source>
</evidence>
<dbReference type="CDD" id="cd02735">
    <property type="entry name" value="RNAP_I_Rpa1_C"/>
    <property type="match status" value="1"/>
</dbReference>
<dbReference type="Gene3D" id="6.10.250.2940">
    <property type="match status" value="1"/>
</dbReference>
<evidence type="ECO:0000256" key="11">
    <source>
        <dbReference type="ARBA" id="ARBA00048552"/>
    </source>
</evidence>
<reference evidence="16" key="1">
    <citation type="submission" date="2023-03" db="EMBL/GenBank/DDBJ databases">
        <authorList>
            <person name="Julca I."/>
        </authorList>
    </citation>
    <scope>NUCLEOTIDE SEQUENCE</scope>
</reference>
<evidence type="ECO:0000256" key="9">
    <source>
        <dbReference type="ARBA" id="ARBA00023163"/>
    </source>
</evidence>
<dbReference type="GO" id="GO:0003899">
    <property type="term" value="F:DNA-directed RNA polymerase activity"/>
    <property type="evidence" value="ECO:0007669"/>
    <property type="project" value="UniProtKB-EC"/>
</dbReference>
<dbReference type="Gene3D" id="1.10.150.390">
    <property type="match status" value="1"/>
</dbReference>
<feature type="region of interest" description="Disordered" evidence="14">
    <location>
        <begin position="253"/>
        <end position="295"/>
    </location>
</feature>
<dbReference type="GO" id="GO:0003677">
    <property type="term" value="F:DNA binding"/>
    <property type="evidence" value="ECO:0007669"/>
    <property type="project" value="InterPro"/>
</dbReference>
<evidence type="ECO:0000313" key="16">
    <source>
        <dbReference type="EMBL" id="CAI9094959.1"/>
    </source>
</evidence>
<feature type="coiled-coil region" evidence="13">
    <location>
        <begin position="1212"/>
        <end position="1274"/>
    </location>
</feature>
<dbReference type="Gene3D" id="6.20.50.80">
    <property type="match status" value="1"/>
</dbReference>
<dbReference type="PANTHER" id="PTHR19376:SF11">
    <property type="entry name" value="DNA-DIRECTED RNA POLYMERASE I SUBUNIT RPA1"/>
    <property type="match status" value="1"/>
</dbReference>
<gene>
    <name evidence="16" type="ORF">OLC1_LOCUS6032</name>
</gene>
<dbReference type="Pfam" id="PF04998">
    <property type="entry name" value="RNA_pol_Rpb1_5"/>
    <property type="match status" value="1"/>
</dbReference>
<keyword evidence="10" id="KW-0539">Nucleus</keyword>
<accession>A0AAV1CJX1</accession>
<dbReference type="Pfam" id="PF00623">
    <property type="entry name" value="RNA_pol_Rpb1_2"/>
    <property type="match status" value="1"/>
</dbReference>
<evidence type="ECO:0000256" key="14">
    <source>
        <dbReference type="SAM" id="MobiDB-lite"/>
    </source>
</evidence>
<dbReference type="Gene3D" id="3.30.70.2850">
    <property type="match status" value="1"/>
</dbReference>
<dbReference type="Gene3D" id="4.10.860.120">
    <property type="entry name" value="RNA polymerase II, clamp domain"/>
    <property type="match status" value="1"/>
</dbReference>
<dbReference type="Pfam" id="PF04983">
    <property type="entry name" value="RNA_pol_Rpb1_3"/>
    <property type="match status" value="1"/>
</dbReference>
<proteinExistence type="inferred from homology"/>
<sequence length="1917" mass="215263">MAQTTEGGATEEVEKILFNFMTNEEVKRHSVVKIINPLLLDSLGRPIPAGLYDPAMGPFDEISSCKSCGQRAYNCPGHCGHIELVSPVYNPLLFNRLYNLLQRICFFCFRFRADREEVDRCVSRLKLISKGDVIGSRNLDSTDSPNLDASEDSEGRHVSQGNRNPGAEIHLKQMEQSSWDSFQFTEAMSVLNKFLKPRTAKCPNCKAKNPKITKPTFGWFESGLSGIEIRGNIIKSHGLDGLTGGSEERSISEVLNDNDSAREKDPEAAESDSDSSTSDGTKSTRVTRPSFETSVSRKFQKHKNTFSGPLLPTEVRDVLKHLWEAESSICSFVCNLMSEQLYTTTKDAGHLMFFLDSVLVPPTKFRPPAKGGDSVMEHPHTVLLGKVLQSNISLGNAHQSHAERDKIVGRWKDLQQSINVLYNSKTAVGQSQMGSDGICQFLEKKEGIFRQKMMGKRVNFAARSVISPDPYLGVNEIGIPPYFALKLTYPEKVTSWNLAKLRKAIINGPDIHPGASACADKVSTIKLTQSRKARSTISRKLFSSRGVTQTGKNSEYEIEGKVVYRHLQDGDIVLVNRQPTLHKPSIMAHVVRVLKGEKTLRMHYANCSSYNADFDGDEMNVHFPQDEISRAEAYNIVNANEQYIVPTKGDTVRGLIQDHIVGAVLLTLKDTCLTKNEFNQLLYGSLACSGNISELVSQGIVQPGLPAYWKPLRWTGKQVISALLNHLTRGCAPCTVEKEMKIPKEYLPSETVTNQPHSLLVWKNELVCGVIDKAQFGQFGLVHTVQELYGSNTAGFLLSALSRLCTIFLQMHGFTCGVEDLIILPSFDDERKEKLEGEDVGEGVHCDFVKKGPLKLQLEVEKVLSRDRESATALLDMKMKNKLTEKANKISKELLRQGLLKPFPKNCISLMTISGAKGSTVNFQQISSYLGQQELEGKRVPRMVSGKTLPCFPPWDFTSRAGGYITDRFLSGLRPQEYYFHCMAGREGLVDTAVKTSRSGYLQRCLIKNLESLKVCYDYTVRDADGSIVQFFYGEDGVDVHKTSFLKNLKALALNEETLRDKYKHEHEFNNYIVELPVQLEKQAKSFLEKSETEKLLKELESLKRWDLQEEWKKNEKSFLEQSEKLLKELKSLKKLDLQEEWGEREKRCIEEAKKELQEKKWLSPKELARKAEENLLGSVKERRTGFLKAVKERRNSFLEAVKGKAKSFLKAVKAEEFLEEANTELHKELEENENSSLKTLRGKVLPEELAKNAERVLEAVKMKERRVDAVKERRNSFLEAVKERRNSFVEAVKGKAKSFLEAAKAEGVPEELEEQATCFLELVKKEDFLEEANAELLLELEEDEKSFLKAVKREVLPKELGEQAKCVLEAVKIQDLKQFLKLLTQKYLSSLAPAGEPVGVIAAQSIGEPSTQMTLNTFHLAGRGEMNVTLGIPRLQEILKTAAVVIKTPVLTCPFLQFKFKADAQSRVDEAMKITVAHIIETMEVHILPLSVHNNEVSRIYKLIMTFKCHSLLSPEDCEETLSHGFLRGLEDAIENHIALLAKISGIKNYKSNSRPQENEMDEDVSLTSHGKESDVDEDGDGGDDDNDANADDLGSDSQKRKQQGTDEIDYEDASGDESADESEQGVAGESNDEHGIGEDEEIVNVDYEHASEIPNDEMEMSRHKSSDRSASSASKRRNRSRKVFVGKQTDRHVFVEVKGGKFEAHFRFTNEPHILLAQIAQRTAKNVYIKSSGKISQCKLVEHDVSENSVIWDKEKVKLKDQFEDESYWALKAAGVDFTAFWEMQDELDVTRVYSNSVHAMLTTYGVEAARATIIREVKNVFGNYGVQVDSRHLSLIADYMTQTGGYRPMSRYGCVTDTLSPLSKMSFETASKFLVEAASFGMSDDLETPSARICLGLPVKMGTGCFDLMQQFEI</sequence>
<evidence type="ECO:0000256" key="2">
    <source>
        <dbReference type="ARBA" id="ARBA00006460"/>
    </source>
</evidence>
<comment type="subcellular location">
    <subcellularLocation>
        <location evidence="1">Nucleus</location>
    </subcellularLocation>
</comment>
<feature type="compositionally biased region" description="Acidic residues" evidence="14">
    <location>
        <begin position="1576"/>
        <end position="1596"/>
    </location>
</feature>
<dbReference type="InterPro" id="IPR044893">
    <property type="entry name" value="RNA_pol_Rpb1_clamp_domain"/>
</dbReference>
<keyword evidence="9 12" id="KW-0804">Transcription</keyword>
<name>A0AAV1CJX1_OLDCO</name>
<dbReference type="InterPro" id="IPR045867">
    <property type="entry name" value="DNA-dir_RpoC_beta_prime"/>
</dbReference>
<dbReference type="EC" id="2.7.7.6" evidence="12"/>
<feature type="region of interest" description="Disordered" evidence="14">
    <location>
        <begin position="139"/>
        <end position="164"/>
    </location>
</feature>
<evidence type="ECO:0000256" key="12">
    <source>
        <dbReference type="RuleBase" id="RU004279"/>
    </source>
</evidence>
<evidence type="ECO:0000256" key="3">
    <source>
        <dbReference type="ARBA" id="ARBA00022478"/>
    </source>
</evidence>
<feature type="region of interest" description="Disordered" evidence="14">
    <location>
        <begin position="1551"/>
        <end position="1641"/>
    </location>
</feature>
<dbReference type="InterPro" id="IPR038120">
    <property type="entry name" value="Rpb1_funnel_sf"/>
</dbReference>
<keyword evidence="5 12" id="KW-0548">Nucleotidyltransferase</keyword>
<evidence type="ECO:0000313" key="17">
    <source>
        <dbReference type="Proteomes" id="UP001161247"/>
    </source>
</evidence>
<feature type="compositionally biased region" description="Polar residues" evidence="14">
    <location>
        <begin position="286"/>
        <end position="295"/>
    </location>
</feature>
<dbReference type="SMART" id="SM00663">
    <property type="entry name" value="RPOLA_N"/>
    <property type="match status" value="1"/>
</dbReference>
<dbReference type="Gene3D" id="1.10.132.30">
    <property type="match status" value="1"/>
</dbReference>
<dbReference type="EMBL" id="OX459119">
    <property type="protein sequence ID" value="CAI9094959.1"/>
    <property type="molecule type" value="Genomic_DNA"/>
</dbReference>
<evidence type="ECO:0000259" key="15">
    <source>
        <dbReference type="SMART" id="SM00663"/>
    </source>
</evidence>
<evidence type="ECO:0000256" key="13">
    <source>
        <dbReference type="SAM" id="Coils"/>
    </source>
</evidence>
<comment type="function">
    <text evidence="12">DNA-dependent RNA polymerase catalyzes the transcription of DNA into RNA using the four ribonucleoside triphosphates as substrates.</text>
</comment>
<keyword evidence="3 12" id="KW-0240">DNA-directed RNA polymerase</keyword>
<dbReference type="SUPFAM" id="SSF64484">
    <property type="entry name" value="beta and beta-prime subunits of DNA dependent RNA-polymerase"/>
    <property type="match status" value="1"/>
</dbReference>
<dbReference type="GO" id="GO:0005736">
    <property type="term" value="C:RNA polymerase I complex"/>
    <property type="evidence" value="ECO:0007669"/>
    <property type="project" value="TreeGrafter"/>
</dbReference>
<protein>
    <recommendedName>
        <fullName evidence="12">DNA-directed RNA polymerase subunit</fullName>
        <ecNumber evidence="12">2.7.7.6</ecNumber>
    </recommendedName>
</protein>
<feature type="domain" description="RNA polymerase N-terminal" evidence="15">
    <location>
        <begin position="351"/>
        <end position="667"/>
    </location>
</feature>
<evidence type="ECO:0000256" key="7">
    <source>
        <dbReference type="ARBA" id="ARBA00022833"/>
    </source>
</evidence>
<feature type="compositionally biased region" description="Low complexity" evidence="14">
    <location>
        <begin position="274"/>
        <end position="284"/>
    </location>
</feature>
<dbReference type="InterPro" id="IPR007081">
    <property type="entry name" value="RNA_pol_Rpb1_5"/>
</dbReference>
<dbReference type="Pfam" id="PF05000">
    <property type="entry name" value="RNA_pol_Rpb1_4"/>
    <property type="match status" value="1"/>
</dbReference>
<evidence type="ECO:0000256" key="8">
    <source>
        <dbReference type="ARBA" id="ARBA00022842"/>
    </source>
</evidence>
<dbReference type="GO" id="GO:0046872">
    <property type="term" value="F:metal ion binding"/>
    <property type="evidence" value="ECO:0007669"/>
    <property type="project" value="UniProtKB-KW"/>
</dbReference>
<dbReference type="Gene3D" id="2.40.40.20">
    <property type="match status" value="1"/>
</dbReference>
<dbReference type="InterPro" id="IPR042102">
    <property type="entry name" value="RNA_pol_Rpb1_3_sf"/>
</dbReference>
<evidence type="ECO:0000256" key="1">
    <source>
        <dbReference type="ARBA" id="ARBA00004123"/>
    </source>
</evidence>
<keyword evidence="17" id="KW-1185">Reference proteome</keyword>
<comment type="catalytic activity">
    <reaction evidence="11 12">
        <text>RNA(n) + a ribonucleoside 5'-triphosphate = RNA(n+1) + diphosphate</text>
        <dbReference type="Rhea" id="RHEA:21248"/>
        <dbReference type="Rhea" id="RHEA-COMP:14527"/>
        <dbReference type="Rhea" id="RHEA-COMP:17342"/>
        <dbReference type="ChEBI" id="CHEBI:33019"/>
        <dbReference type="ChEBI" id="CHEBI:61557"/>
        <dbReference type="ChEBI" id="CHEBI:140395"/>
        <dbReference type="EC" id="2.7.7.6"/>
    </reaction>
</comment>
<organism evidence="16 17">
    <name type="scientific">Oldenlandia corymbosa var. corymbosa</name>
    <dbReference type="NCBI Taxonomy" id="529605"/>
    <lineage>
        <taxon>Eukaryota</taxon>
        <taxon>Viridiplantae</taxon>
        <taxon>Streptophyta</taxon>
        <taxon>Embryophyta</taxon>
        <taxon>Tracheophyta</taxon>
        <taxon>Spermatophyta</taxon>
        <taxon>Magnoliopsida</taxon>
        <taxon>eudicotyledons</taxon>
        <taxon>Gunneridae</taxon>
        <taxon>Pentapetalae</taxon>
        <taxon>asterids</taxon>
        <taxon>lamiids</taxon>
        <taxon>Gentianales</taxon>
        <taxon>Rubiaceae</taxon>
        <taxon>Rubioideae</taxon>
        <taxon>Spermacoceae</taxon>
        <taxon>Hedyotis-Oldenlandia complex</taxon>
        <taxon>Oldenlandia</taxon>
    </lineage>
</organism>
<dbReference type="InterPro" id="IPR000722">
    <property type="entry name" value="RNA_pol_asu"/>
</dbReference>
<evidence type="ECO:0000256" key="6">
    <source>
        <dbReference type="ARBA" id="ARBA00022723"/>
    </source>
</evidence>
<keyword evidence="7" id="KW-0862">Zinc</keyword>
<dbReference type="FunFam" id="2.40.40.20:FF:000019">
    <property type="entry name" value="DNA-directed RNA polymerase II subunit RPB1"/>
    <property type="match status" value="1"/>
</dbReference>
<evidence type="ECO:0000256" key="10">
    <source>
        <dbReference type="ARBA" id="ARBA00023242"/>
    </source>
</evidence>
<dbReference type="PANTHER" id="PTHR19376">
    <property type="entry name" value="DNA-DIRECTED RNA POLYMERASE"/>
    <property type="match status" value="1"/>
</dbReference>
<dbReference type="Gene3D" id="1.10.274.100">
    <property type="entry name" value="RNA polymerase Rpb1, domain 3"/>
    <property type="match status" value="1"/>
</dbReference>
<dbReference type="FunFam" id="1.10.150.390:FF:000005">
    <property type="entry name" value="DNA-directed RNA polymerase subunit"/>
    <property type="match status" value="1"/>
</dbReference>
<dbReference type="InterPro" id="IPR015699">
    <property type="entry name" value="DNA-dir_RNA_pol1_lsu_N"/>
</dbReference>
<keyword evidence="8" id="KW-0460">Magnesium</keyword>
<evidence type="ECO:0000256" key="5">
    <source>
        <dbReference type="ARBA" id="ARBA00022695"/>
    </source>
</evidence>
<dbReference type="Pfam" id="PF04997">
    <property type="entry name" value="RNA_pol_Rpb1_1"/>
    <property type="match status" value="1"/>
</dbReference>
<dbReference type="InterPro" id="IPR007080">
    <property type="entry name" value="RNA_pol_Rpb1_1"/>
</dbReference>
<dbReference type="InterPro" id="IPR006592">
    <property type="entry name" value="RNA_pol_N"/>
</dbReference>
<dbReference type="InterPro" id="IPR047107">
    <property type="entry name" value="DNA-dir_RNA_pol1_lsu_C"/>
</dbReference>
<keyword evidence="6" id="KW-0479">Metal-binding</keyword>
<comment type="similarity">
    <text evidence="2 12">Belongs to the RNA polymerase beta' chain family.</text>
</comment>
<dbReference type="GO" id="GO:0006351">
    <property type="term" value="P:DNA-templated transcription"/>
    <property type="evidence" value="ECO:0007669"/>
    <property type="project" value="InterPro"/>
</dbReference>
<keyword evidence="13" id="KW-0175">Coiled coil</keyword>